<reference evidence="1 2" key="1">
    <citation type="submission" date="2014-07" db="EMBL/GenBank/DDBJ databases">
        <title>Draft Genome Sequence of Gephyronic Acid Producer, Cystobacter violaceus Strain Cb vi76.</title>
        <authorList>
            <person name="Stevens D.C."/>
            <person name="Young J."/>
            <person name="Carmichael R."/>
            <person name="Tan J."/>
            <person name="Taylor R.E."/>
        </authorList>
    </citation>
    <scope>NUCLEOTIDE SEQUENCE [LARGE SCALE GENOMIC DNA]</scope>
    <source>
        <strain evidence="1 2">Cb vi76</strain>
    </source>
</reference>
<accession>A0A084SQD1</accession>
<comment type="caution">
    <text evidence="1">The sequence shown here is derived from an EMBL/GenBank/DDBJ whole genome shotgun (WGS) entry which is preliminary data.</text>
</comment>
<dbReference type="RefSeq" id="WP_043401591.1">
    <property type="nucleotide sequence ID" value="NZ_JPMI01000197.1"/>
</dbReference>
<dbReference type="Proteomes" id="UP000028547">
    <property type="component" value="Unassembled WGS sequence"/>
</dbReference>
<evidence type="ECO:0008006" key="3">
    <source>
        <dbReference type="Google" id="ProtNLM"/>
    </source>
</evidence>
<evidence type="ECO:0000313" key="1">
    <source>
        <dbReference type="EMBL" id="KFA90666.1"/>
    </source>
</evidence>
<gene>
    <name evidence="1" type="ORF">Q664_27155</name>
</gene>
<name>A0A084SQD1_9BACT</name>
<proteinExistence type="predicted"/>
<organism evidence="1 2">
    <name type="scientific">Archangium violaceum Cb vi76</name>
    <dbReference type="NCBI Taxonomy" id="1406225"/>
    <lineage>
        <taxon>Bacteria</taxon>
        <taxon>Pseudomonadati</taxon>
        <taxon>Myxococcota</taxon>
        <taxon>Myxococcia</taxon>
        <taxon>Myxococcales</taxon>
        <taxon>Cystobacterineae</taxon>
        <taxon>Archangiaceae</taxon>
        <taxon>Archangium</taxon>
    </lineage>
</organism>
<protein>
    <recommendedName>
        <fullName evidence="3">Type 4 fimbrial biogenesis protein PilX N-terminal domain-containing protein</fullName>
    </recommendedName>
</protein>
<dbReference type="EMBL" id="JPMI01000197">
    <property type="protein sequence ID" value="KFA90666.1"/>
    <property type="molecule type" value="Genomic_DNA"/>
</dbReference>
<sequence length="170" mass="17632">MKKRLGRRGSVLLLVVVLLAVISLLAAAAVSFSHSELGAARNERSGDELLACADAGRQYMLSRFSLLDGAPVELSPVNVDLNAAGATDCPPGAVPEDSRCARSGHIGQTVSVAGITAVEGRAGGDRKSVRDLSNTVGKTTLGGVPHKITVHCVDENGRGTEVEFVVRFGL</sequence>
<evidence type="ECO:0000313" key="2">
    <source>
        <dbReference type="Proteomes" id="UP000028547"/>
    </source>
</evidence>
<dbReference type="AlphaFoldDB" id="A0A084SQD1"/>